<feature type="region of interest" description="Disordered" evidence="1">
    <location>
        <begin position="32"/>
        <end position="76"/>
    </location>
</feature>
<evidence type="ECO:0000256" key="1">
    <source>
        <dbReference type="SAM" id="MobiDB-lite"/>
    </source>
</evidence>
<gene>
    <name evidence="2" type="ORF">ANN_18233</name>
</gene>
<keyword evidence="3" id="KW-1185">Reference proteome</keyword>
<dbReference type="EMBL" id="JAJSOF020000023">
    <property type="protein sequence ID" value="KAJ4435617.1"/>
    <property type="molecule type" value="Genomic_DNA"/>
</dbReference>
<name>A0ABQ8SPJ3_PERAM</name>
<protein>
    <submittedName>
        <fullName evidence="2">Uncharacterized protein</fullName>
    </submittedName>
</protein>
<dbReference type="Proteomes" id="UP001148838">
    <property type="component" value="Unassembled WGS sequence"/>
</dbReference>
<evidence type="ECO:0000313" key="3">
    <source>
        <dbReference type="Proteomes" id="UP001148838"/>
    </source>
</evidence>
<comment type="caution">
    <text evidence="2">The sequence shown here is derived from an EMBL/GenBank/DDBJ whole genome shotgun (WGS) entry which is preliminary data.</text>
</comment>
<proteinExistence type="predicted"/>
<feature type="compositionally biased region" description="Basic and acidic residues" evidence="1">
    <location>
        <begin position="35"/>
        <end position="59"/>
    </location>
</feature>
<evidence type="ECO:0000313" key="2">
    <source>
        <dbReference type="EMBL" id="KAJ4435617.1"/>
    </source>
</evidence>
<accession>A0ABQ8SPJ3</accession>
<reference evidence="2 3" key="1">
    <citation type="journal article" date="2022" name="Allergy">
        <title>Genome assembly and annotation of Periplaneta americana reveal a comprehensive cockroach allergen profile.</title>
        <authorList>
            <person name="Wang L."/>
            <person name="Xiong Q."/>
            <person name="Saelim N."/>
            <person name="Wang L."/>
            <person name="Nong W."/>
            <person name="Wan A.T."/>
            <person name="Shi M."/>
            <person name="Liu X."/>
            <person name="Cao Q."/>
            <person name="Hui J.H.L."/>
            <person name="Sookrung N."/>
            <person name="Leung T.F."/>
            <person name="Tungtrongchitr A."/>
            <person name="Tsui S.K.W."/>
        </authorList>
    </citation>
    <scope>NUCLEOTIDE SEQUENCE [LARGE SCALE GENOMIC DNA]</scope>
    <source>
        <strain evidence="2">PWHHKU_190912</strain>
    </source>
</reference>
<organism evidence="2 3">
    <name type="scientific">Periplaneta americana</name>
    <name type="common">American cockroach</name>
    <name type="synonym">Blatta americana</name>
    <dbReference type="NCBI Taxonomy" id="6978"/>
    <lineage>
        <taxon>Eukaryota</taxon>
        <taxon>Metazoa</taxon>
        <taxon>Ecdysozoa</taxon>
        <taxon>Arthropoda</taxon>
        <taxon>Hexapoda</taxon>
        <taxon>Insecta</taxon>
        <taxon>Pterygota</taxon>
        <taxon>Neoptera</taxon>
        <taxon>Polyneoptera</taxon>
        <taxon>Dictyoptera</taxon>
        <taxon>Blattodea</taxon>
        <taxon>Blattoidea</taxon>
        <taxon>Blattidae</taxon>
        <taxon>Blattinae</taxon>
        <taxon>Periplaneta</taxon>
    </lineage>
</organism>
<sequence length="76" mass="8487">MNVALKRYTSCITWPDKVVCYLKMGPAIYPQYSEPESRKGSGEDTEIWEDRGGVEKARDILGPTGIGRNGPKPERS</sequence>